<sequence>MFLGLLAAPKAAKSGYVPAALLNSEILPVIKKSSKYGGVMLLSKFCDDRSGYSSSIIGIHVHSQAL</sequence>
<gene>
    <name evidence="8" type="ORF">DVH24_022469</name>
</gene>
<evidence type="ECO:0000256" key="3">
    <source>
        <dbReference type="ARBA" id="ARBA00022801"/>
    </source>
</evidence>
<dbReference type="GO" id="GO:0006032">
    <property type="term" value="P:chitin catabolic process"/>
    <property type="evidence" value="ECO:0007669"/>
    <property type="project" value="UniProtKB-KW"/>
</dbReference>
<evidence type="ECO:0000313" key="8">
    <source>
        <dbReference type="EMBL" id="RXI08325.1"/>
    </source>
</evidence>
<dbReference type="GO" id="GO:0000272">
    <property type="term" value="P:polysaccharide catabolic process"/>
    <property type="evidence" value="ECO:0007669"/>
    <property type="project" value="UniProtKB-KW"/>
</dbReference>
<comment type="caution">
    <text evidence="8">The sequence shown here is derived from an EMBL/GenBank/DDBJ whole genome shotgun (WGS) entry which is preliminary data.</text>
</comment>
<dbReference type="Gene3D" id="3.20.20.80">
    <property type="entry name" value="Glycosidases"/>
    <property type="match status" value="1"/>
</dbReference>
<dbReference type="GO" id="GO:0005576">
    <property type="term" value="C:extracellular region"/>
    <property type="evidence" value="ECO:0007669"/>
    <property type="project" value="TreeGrafter"/>
</dbReference>
<evidence type="ECO:0000256" key="5">
    <source>
        <dbReference type="ARBA" id="ARBA00023277"/>
    </source>
</evidence>
<dbReference type="InterPro" id="IPR050542">
    <property type="entry name" value="Glycosyl_Hydrlase18_Chitinase"/>
</dbReference>
<accession>A0A498KRK9</accession>
<keyword evidence="4" id="KW-0146">Chitin degradation</keyword>
<evidence type="ECO:0000256" key="6">
    <source>
        <dbReference type="ARBA" id="ARBA00023295"/>
    </source>
</evidence>
<organism evidence="8 9">
    <name type="scientific">Malus domestica</name>
    <name type="common">Apple</name>
    <name type="synonym">Pyrus malus</name>
    <dbReference type="NCBI Taxonomy" id="3750"/>
    <lineage>
        <taxon>Eukaryota</taxon>
        <taxon>Viridiplantae</taxon>
        <taxon>Streptophyta</taxon>
        <taxon>Embryophyta</taxon>
        <taxon>Tracheophyta</taxon>
        <taxon>Spermatophyta</taxon>
        <taxon>Magnoliopsida</taxon>
        <taxon>eudicotyledons</taxon>
        <taxon>Gunneridae</taxon>
        <taxon>Pentapetalae</taxon>
        <taxon>rosids</taxon>
        <taxon>fabids</taxon>
        <taxon>Rosales</taxon>
        <taxon>Rosaceae</taxon>
        <taxon>Amygdaloideae</taxon>
        <taxon>Maleae</taxon>
        <taxon>Malus</taxon>
    </lineage>
</organism>
<name>A0A498KRK9_MALDO</name>
<keyword evidence="3" id="KW-0378">Hydrolase</keyword>
<dbReference type="EC" id="3.2.1.14" evidence="2"/>
<protein>
    <recommendedName>
        <fullName evidence="2">chitinase</fullName>
        <ecNumber evidence="2">3.2.1.14</ecNumber>
    </recommendedName>
</protein>
<dbReference type="SUPFAM" id="SSF51445">
    <property type="entry name" value="(Trans)glycosidases"/>
    <property type="match status" value="1"/>
</dbReference>
<dbReference type="EMBL" id="RDQH01000327">
    <property type="protein sequence ID" value="RXI08325.1"/>
    <property type="molecule type" value="Genomic_DNA"/>
</dbReference>
<evidence type="ECO:0000256" key="7">
    <source>
        <dbReference type="ARBA" id="ARBA00023326"/>
    </source>
</evidence>
<dbReference type="InterPro" id="IPR017853">
    <property type="entry name" value="GH"/>
</dbReference>
<evidence type="ECO:0000313" key="9">
    <source>
        <dbReference type="Proteomes" id="UP000290289"/>
    </source>
</evidence>
<comment type="catalytic activity">
    <reaction evidence="1">
        <text>Random endo-hydrolysis of N-acetyl-beta-D-glucosaminide (1-&gt;4)-beta-linkages in chitin and chitodextrins.</text>
        <dbReference type="EC" id="3.2.1.14"/>
    </reaction>
</comment>
<keyword evidence="7" id="KW-0624">Polysaccharide degradation</keyword>
<dbReference type="AlphaFoldDB" id="A0A498KRK9"/>
<evidence type="ECO:0000256" key="4">
    <source>
        <dbReference type="ARBA" id="ARBA00023024"/>
    </source>
</evidence>
<keyword evidence="6" id="KW-0326">Glycosidase</keyword>
<keyword evidence="9" id="KW-1185">Reference proteome</keyword>
<dbReference type="PANTHER" id="PTHR45708:SF21">
    <property type="entry name" value="ACIDIC ENDOCHITINASE"/>
    <property type="match status" value="1"/>
</dbReference>
<proteinExistence type="predicted"/>
<dbReference type="PANTHER" id="PTHR45708">
    <property type="entry name" value="ENDOCHITINASE"/>
    <property type="match status" value="1"/>
</dbReference>
<keyword evidence="5" id="KW-0119">Carbohydrate metabolism</keyword>
<evidence type="ECO:0000256" key="1">
    <source>
        <dbReference type="ARBA" id="ARBA00000822"/>
    </source>
</evidence>
<reference evidence="8 9" key="1">
    <citation type="submission" date="2018-10" db="EMBL/GenBank/DDBJ databases">
        <title>A high-quality apple genome assembly.</title>
        <authorList>
            <person name="Hu J."/>
        </authorList>
    </citation>
    <scope>NUCLEOTIDE SEQUENCE [LARGE SCALE GENOMIC DNA]</scope>
    <source>
        <strain evidence="9">cv. HFTH1</strain>
        <tissue evidence="8">Young leaf</tissue>
    </source>
</reference>
<evidence type="ECO:0000256" key="2">
    <source>
        <dbReference type="ARBA" id="ARBA00012729"/>
    </source>
</evidence>
<dbReference type="Proteomes" id="UP000290289">
    <property type="component" value="Chromosome 1"/>
</dbReference>
<dbReference type="GO" id="GO:0008843">
    <property type="term" value="F:endochitinase activity"/>
    <property type="evidence" value="ECO:0007669"/>
    <property type="project" value="UniProtKB-EC"/>
</dbReference>